<keyword evidence="6 8" id="KW-0067">ATP-binding</keyword>
<dbReference type="GO" id="GO:0042732">
    <property type="term" value="P:D-xylose metabolic process"/>
    <property type="evidence" value="ECO:0007669"/>
    <property type="project" value="UniProtKB-KW"/>
</dbReference>
<keyword evidence="2 8" id="KW-0859">Xylose metabolism</keyword>
<dbReference type="CDD" id="cd07808">
    <property type="entry name" value="ASKHA_NBD_FGGY_EcXK-like"/>
    <property type="match status" value="1"/>
</dbReference>
<dbReference type="GeneID" id="93164503"/>
<keyword evidence="5 8" id="KW-0418">Kinase</keyword>
<comment type="caution">
    <text evidence="13">The sequence shown here is derived from an EMBL/GenBank/DDBJ whole genome shotgun (WGS) entry which is preliminary data.</text>
</comment>
<comment type="function">
    <text evidence="8">Catalyzes the phosphorylation of D-xylulose to D-xylulose 5-phosphate.</text>
</comment>
<feature type="active site" description="Proton acceptor" evidence="8">
    <location>
        <position position="240"/>
    </location>
</feature>
<dbReference type="GO" id="GO:0004856">
    <property type="term" value="F:D-xylulokinase activity"/>
    <property type="evidence" value="ECO:0007669"/>
    <property type="project" value="UniProtKB-UniRule"/>
</dbReference>
<dbReference type="RefSeq" id="WP_007861043.1">
    <property type="nucleotide sequence ID" value="NZ_KQ235877.1"/>
</dbReference>
<dbReference type="Proteomes" id="UP000037392">
    <property type="component" value="Unassembled WGS sequence"/>
</dbReference>
<dbReference type="GO" id="GO:0005524">
    <property type="term" value="F:ATP binding"/>
    <property type="evidence" value="ECO:0007669"/>
    <property type="project" value="UniProtKB-UniRule"/>
</dbReference>
<dbReference type="PIRSF" id="PIRSF000538">
    <property type="entry name" value="GlpK"/>
    <property type="match status" value="1"/>
</dbReference>
<dbReference type="SUPFAM" id="SSF53067">
    <property type="entry name" value="Actin-like ATPase domain"/>
    <property type="match status" value="2"/>
</dbReference>
<evidence type="ECO:0000256" key="7">
    <source>
        <dbReference type="ARBA" id="ARBA00023277"/>
    </source>
</evidence>
<evidence type="ECO:0000256" key="6">
    <source>
        <dbReference type="ARBA" id="ARBA00022840"/>
    </source>
</evidence>
<evidence type="ECO:0000256" key="5">
    <source>
        <dbReference type="ARBA" id="ARBA00022777"/>
    </source>
</evidence>
<dbReference type="Pfam" id="PF02782">
    <property type="entry name" value="FGGY_C"/>
    <property type="match status" value="1"/>
</dbReference>
<dbReference type="PATRIC" id="fig|742734.4.peg.2029"/>
<dbReference type="PANTHER" id="PTHR43095:SF5">
    <property type="entry name" value="XYLULOSE KINASE"/>
    <property type="match status" value="1"/>
</dbReference>
<evidence type="ECO:0000256" key="8">
    <source>
        <dbReference type="HAMAP-Rule" id="MF_02220"/>
    </source>
</evidence>
<dbReference type="PANTHER" id="PTHR43095">
    <property type="entry name" value="SUGAR KINASE"/>
    <property type="match status" value="1"/>
</dbReference>
<feature type="domain" description="Carbohydrate kinase FGGY C-terminal" evidence="12">
    <location>
        <begin position="258"/>
        <end position="452"/>
    </location>
</feature>
<evidence type="ECO:0000256" key="3">
    <source>
        <dbReference type="ARBA" id="ARBA00022679"/>
    </source>
</evidence>
<dbReference type="InterPro" id="IPR018484">
    <property type="entry name" value="FGGY_N"/>
</dbReference>
<comment type="catalytic activity">
    <reaction evidence="8 10">
        <text>D-xylulose + ATP = D-xylulose 5-phosphate + ADP + H(+)</text>
        <dbReference type="Rhea" id="RHEA:10964"/>
        <dbReference type="ChEBI" id="CHEBI:15378"/>
        <dbReference type="ChEBI" id="CHEBI:17140"/>
        <dbReference type="ChEBI" id="CHEBI:30616"/>
        <dbReference type="ChEBI" id="CHEBI:57737"/>
        <dbReference type="ChEBI" id="CHEBI:456216"/>
        <dbReference type="EC" id="2.7.1.17"/>
    </reaction>
</comment>
<organism evidence="13 14">
    <name type="scientific">[Clostridium] citroniae WAL-19142</name>
    <dbReference type="NCBI Taxonomy" id="742734"/>
    <lineage>
        <taxon>Bacteria</taxon>
        <taxon>Bacillati</taxon>
        <taxon>Bacillota</taxon>
        <taxon>Clostridia</taxon>
        <taxon>Lachnospirales</taxon>
        <taxon>Lachnospiraceae</taxon>
        <taxon>Enterocloster</taxon>
    </lineage>
</organism>
<dbReference type="EC" id="2.7.1.17" evidence="8 10"/>
<feature type="site" description="Important for activity" evidence="8">
    <location>
        <position position="8"/>
    </location>
</feature>
<evidence type="ECO:0000256" key="4">
    <source>
        <dbReference type="ARBA" id="ARBA00022741"/>
    </source>
</evidence>
<dbReference type="InterPro" id="IPR018483">
    <property type="entry name" value="Carb_kinase_FGGY_CS"/>
</dbReference>
<proteinExistence type="inferred from homology"/>
<evidence type="ECO:0000256" key="10">
    <source>
        <dbReference type="RuleBase" id="RU364073"/>
    </source>
</evidence>
<accession>A0A0J9C994</accession>
<evidence type="ECO:0000313" key="13">
    <source>
        <dbReference type="EMBL" id="KMW21049.1"/>
    </source>
</evidence>
<evidence type="ECO:0000256" key="9">
    <source>
        <dbReference type="RuleBase" id="RU003733"/>
    </source>
</evidence>
<evidence type="ECO:0000256" key="2">
    <source>
        <dbReference type="ARBA" id="ARBA00022629"/>
    </source>
</evidence>
<dbReference type="AlphaFoldDB" id="A0A0J9C994"/>
<evidence type="ECO:0000259" key="12">
    <source>
        <dbReference type="Pfam" id="PF02782"/>
    </source>
</evidence>
<keyword evidence="3 8" id="KW-0808">Transferase</keyword>
<protein>
    <recommendedName>
        <fullName evidence="8 10">Xylulose kinase</fullName>
        <shortName evidence="8 10">Xylulokinase</shortName>
        <ecNumber evidence="8 10">2.7.1.17</ecNumber>
    </recommendedName>
</protein>
<evidence type="ECO:0000256" key="1">
    <source>
        <dbReference type="ARBA" id="ARBA00009156"/>
    </source>
</evidence>
<dbReference type="InterPro" id="IPR018485">
    <property type="entry name" value="FGGY_C"/>
</dbReference>
<dbReference type="OrthoDB" id="9805576at2"/>
<comment type="similarity">
    <text evidence="1 8 9">Belongs to the FGGY kinase family.</text>
</comment>
<reference evidence="13 14" key="1">
    <citation type="submission" date="2011-04" db="EMBL/GenBank/DDBJ databases">
        <title>The Genome Sequence of Clostridium citroniae WAL-19142.</title>
        <authorList>
            <consortium name="The Broad Institute Genome Sequencing Platform"/>
            <person name="Earl A."/>
            <person name="Ward D."/>
            <person name="Feldgarden M."/>
            <person name="Gevers D."/>
            <person name="Warren Y.A."/>
            <person name="Tyrrell K.L."/>
            <person name="Citron D.M."/>
            <person name="Goldstein E.J."/>
            <person name="Daigneault M."/>
            <person name="Allen-Vercoe E."/>
            <person name="Young S.K."/>
            <person name="Zeng Q."/>
            <person name="Gargeya S."/>
            <person name="Fitzgerald M."/>
            <person name="Haas B."/>
            <person name="Abouelleil A."/>
            <person name="Alvarado L."/>
            <person name="Arachchi H.M."/>
            <person name="Berlin A."/>
            <person name="Brown A."/>
            <person name="Chapman S.B."/>
            <person name="Chen Z."/>
            <person name="Dunbar C."/>
            <person name="Freedman E."/>
            <person name="Gearin G."/>
            <person name="Gellesch M."/>
            <person name="Goldberg J."/>
            <person name="Griggs A."/>
            <person name="Gujja S."/>
            <person name="Heilman E.R."/>
            <person name="Heiman D."/>
            <person name="Howarth C."/>
            <person name="Larson L."/>
            <person name="Lui A."/>
            <person name="MacDonald P.J."/>
            <person name="Mehta T."/>
            <person name="Montmayeur A."/>
            <person name="Murphy C."/>
            <person name="Neiman D."/>
            <person name="Pearson M."/>
            <person name="Priest M."/>
            <person name="Roberts A."/>
            <person name="Saif S."/>
            <person name="Shea T."/>
            <person name="Shenoy N."/>
            <person name="Sisk P."/>
            <person name="Stolte C."/>
            <person name="Sykes S."/>
            <person name="White J."/>
            <person name="Yandava C."/>
            <person name="Wortman J."/>
            <person name="Nusbaum C."/>
            <person name="Birren B."/>
        </authorList>
    </citation>
    <scope>NUCLEOTIDE SEQUENCE [LARGE SCALE GENOMIC DNA]</scope>
    <source>
        <strain evidence="13 14">WAL-19142</strain>
    </source>
</reference>
<feature type="domain" description="Carbohydrate kinase FGGY N-terminal" evidence="11">
    <location>
        <begin position="3"/>
        <end position="247"/>
    </location>
</feature>
<dbReference type="HAMAP" id="MF_02220">
    <property type="entry name" value="XylB"/>
    <property type="match status" value="1"/>
</dbReference>
<dbReference type="Gene3D" id="3.30.420.40">
    <property type="match status" value="2"/>
</dbReference>
<dbReference type="EMBL" id="ADLK01000017">
    <property type="protein sequence ID" value="KMW21049.1"/>
    <property type="molecule type" value="Genomic_DNA"/>
</dbReference>
<dbReference type="InterPro" id="IPR006000">
    <property type="entry name" value="Xylulokinase"/>
</dbReference>
<dbReference type="InterPro" id="IPR050406">
    <property type="entry name" value="FGGY_Carb_Kinase"/>
</dbReference>
<sequence length="509" mass="55394">MNYLIGVDVGTSATKTVLFDENGTVVASASREYPLYQPENGWAEQKPEDWRDAVLATLKAVAEQSGVPAEEIKGIGISGQMHGLVMLDEEGEVIRPSIIWCDQRTGREVEDMLEIMPRERWIEITANPPLTGWTAAKILWVRKHEPENYQRCRHILLPKDYIRYVLTGDFATEVSDASGMQLLDVPGRCWSEEVLHALDIDESLLGTVYESCQVTGTLLKTVADQTGLTADVKVVGGAGDNAAAAVGTGIVRDGTAFTTIGTSGVVFAHSSKVSIDPKGRVHTCCCAVPGAWHIMGVTQGAGLSLKWFKDQFCQDYVEEAGTRGKDVYDLINEDAAGIAPGSDRLIYLPYLMGERTPHLDPDCRGVFFGLSAIHTKKHMLRAVMEGVSYSLCDCNEILKEMGVEVTQMMACGGGGKSPVWRQMLADLYQCTVKTVRQDEGPALGVAILAGVGCGIYPDVETACSRLISEKSSTDPVKNNAEVYADYHRLYQHLYGSLKGDFKTLAGLKG</sequence>
<dbReference type="NCBIfam" id="TIGR01312">
    <property type="entry name" value="XylB"/>
    <property type="match status" value="1"/>
</dbReference>
<gene>
    <name evidence="8 10" type="primary">xylB</name>
    <name evidence="13" type="ORF">HMPREF9470_01893</name>
</gene>
<dbReference type="Pfam" id="PF00370">
    <property type="entry name" value="FGGY_N"/>
    <property type="match status" value="1"/>
</dbReference>
<dbReference type="GO" id="GO:0005998">
    <property type="term" value="P:xylulose catabolic process"/>
    <property type="evidence" value="ECO:0007669"/>
    <property type="project" value="UniProtKB-UniRule"/>
</dbReference>
<dbReference type="PROSITE" id="PS00445">
    <property type="entry name" value="FGGY_KINASES_2"/>
    <property type="match status" value="1"/>
</dbReference>
<evidence type="ECO:0000259" key="11">
    <source>
        <dbReference type="Pfam" id="PF00370"/>
    </source>
</evidence>
<dbReference type="PROSITE" id="PS00933">
    <property type="entry name" value="FGGY_KINASES_1"/>
    <property type="match status" value="1"/>
</dbReference>
<feature type="binding site" evidence="8">
    <location>
        <begin position="81"/>
        <end position="82"/>
    </location>
    <ligand>
        <name>substrate</name>
    </ligand>
</feature>
<keyword evidence="7 8" id="KW-0119">Carbohydrate metabolism</keyword>
<evidence type="ECO:0000313" key="14">
    <source>
        <dbReference type="Proteomes" id="UP000037392"/>
    </source>
</evidence>
<name>A0A0J9C994_9FIRM</name>
<keyword evidence="4 8" id="KW-0547">Nucleotide-binding</keyword>
<dbReference type="InterPro" id="IPR000577">
    <property type="entry name" value="Carb_kinase_FGGY"/>
</dbReference>
<dbReference type="InterPro" id="IPR043129">
    <property type="entry name" value="ATPase_NBD"/>
</dbReference>